<dbReference type="Proteomes" id="UP000823896">
    <property type="component" value="Unassembled WGS sequence"/>
</dbReference>
<keyword evidence="7" id="KW-0326">Glycosidase</keyword>
<dbReference type="EMBL" id="DWWM01000006">
    <property type="protein sequence ID" value="HJC35778.1"/>
    <property type="molecule type" value="Genomic_DNA"/>
</dbReference>
<evidence type="ECO:0000313" key="7">
    <source>
        <dbReference type="EMBL" id="HJC35778.1"/>
    </source>
</evidence>
<sequence>MNLIVAAMDEEVKAIVERMEMVHECTHSGICLYEGQLEGTACTVMKSGVGKGSCAMSLTIAMERSGKVDTVINIGTAGGILENEEVLDLVISTAVVQHDYDTSPIDGDAGIGLWFTADARLQQLATQAAQELGLCVHHGLIASGDRFISGSAAVEALRARYPDAVCAEMEAGSVAQVCAHYGVPFVVLRSLSDVAVKQGNAMTFEDYKEAASRRSAALCSSFIKRLSQ</sequence>
<evidence type="ECO:0000259" key="6">
    <source>
        <dbReference type="Pfam" id="PF01048"/>
    </source>
</evidence>
<comment type="pathway">
    <text evidence="1">Amino-acid biosynthesis; L-methionine biosynthesis via salvage pathway; S-methyl-5-thio-alpha-D-ribose 1-phosphate from S-methyl-5'-thioadenosine (hydrolase route): step 1/2.</text>
</comment>
<accession>A0A9D2NS77</accession>
<dbReference type="GO" id="GO:0008782">
    <property type="term" value="F:adenosylhomocysteine nucleosidase activity"/>
    <property type="evidence" value="ECO:0007669"/>
    <property type="project" value="UniProtKB-EC"/>
</dbReference>
<dbReference type="GO" id="GO:0019509">
    <property type="term" value="P:L-methionine salvage from methylthioadenosine"/>
    <property type="evidence" value="ECO:0007669"/>
    <property type="project" value="InterPro"/>
</dbReference>
<dbReference type="PANTHER" id="PTHR46832:SF1">
    <property type="entry name" value="5'-METHYLTHIOADENOSINE_S-ADENOSYLHOMOCYSTEINE NUCLEOSIDASE"/>
    <property type="match status" value="1"/>
</dbReference>
<gene>
    <name evidence="7" type="ORF">H9702_01440</name>
</gene>
<comment type="caution">
    <text evidence="7">The sequence shown here is derived from an EMBL/GenBank/DDBJ whole genome shotgun (WGS) entry which is preliminary data.</text>
</comment>
<evidence type="ECO:0000256" key="4">
    <source>
        <dbReference type="ARBA" id="ARBA00022801"/>
    </source>
</evidence>
<dbReference type="GO" id="GO:0008930">
    <property type="term" value="F:methylthioadenosine nucleosidase activity"/>
    <property type="evidence" value="ECO:0007669"/>
    <property type="project" value="InterPro"/>
</dbReference>
<dbReference type="AlphaFoldDB" id="A0A9D2NS77"/>
<feature type="domain" description="Nucleoside phosphorylase" evidence="6">
    <location>
        <begin position="4"/>
        <end position="224"/>
    </location>
</feature>
<keyword evidence="3" id="KW-0028">Amino-acid biosynthesis</keyword>
<dbReference type="InterPro" id="IPR000845">
    <property type="entry name" value="Nucleoside_phosphorylase_d"/>
</dbReference>
<dbReference type="EC" id="3.2.2.9" evidence="2"/>
<organism evidence="7 8">
    <name type="scientific">Candidatus Merdibacter merdavium</name>
    <dbReference type="NCBI Taxonomy" id="2838692"/>
    <lineage>
        <taxon>Bacteria</taxon>
        <taxon>Bacillati</taxon>
        <taxon>Bacillota</taxon>
        <taxon>Erysipelotrichia</taxon>
        <taxon>Erysipelotrichales</taxon>
        <taxon>Erysipelotrichaceae</taxon>
        <taxon>Merdibacter</taxon>
    </lineage>
</organism>
<evidence type="ECO:0000256" key="1">
    <source>
        <dbReference type="ARBA" id="ARBA00004945"/>
    </source>
</evidence>
<dbReference type="NCBIfam" id="TIGR01704">
    <property type="entry name" value="MTA_SAH-Nsdase"/>
    <property type="match status" value="1"/>
</dbReference>
<dbReference type="NCBIfam" id="NF004079">
    <property type="entry name" value="PRK05584.1"/>
    <property type="match status" value="1"/>
</dbReference>
<protein>
    <recommendedName>
        <fullName evidence="2">adenosylhomocysteine nucleosidase</fullName>
        <ecNumber evidence="2">3.2.2.9</ecNumber>
    </recommendedName>
</protein>
<dbReference type="InterPro" id="IPR035994">
    <property type="entry name" value="Nucleoside_phosphorylase_sf"/>
</dbReference>
<evidence type="ECO:0000256" key="3">
    <source>
        <dbReference type="ARBA" id="ARBA00022605"/>
    </source>
</evidence>
<dbReference type="SUPFAM" id="SSF53167">
    <property type="entry name" value="Purine and uridine phosphorylases"/>
    <property type="match status" value="1"/>
</dbReference>
<evidence type="ECO:0000256" key="5">
    <source>
        <dbReference type="ARBA" id="ARBA00023167"/>
    </source>
</evidence>
<keyword evidence="5" id="KW-0486">Methionine biosynthesis</keyword>
<dbReference type="GO" id="GO:0019284">
    <property type="term" value="P:L-methionine salvage from S-adenosylmethionine"/>
    <property type="evidence" value="ECO:0007669"/>
    <property type="project" value="TreeGrafter"/>
</dbReference>
<dbReference type="CDD" id="cd09008">
    <property type="entry name" value="MTAN"/>
    <property type="match status" value="1"/>
</dbReference>
<dbReference type="PANTHER" id="PTHR46832">
    <property type="entry name" value="5'-METHYLTHIOADENOSINE/S-ADENOSYLHOMOCYSTEINE NUCLEOSIDASE"/>
    <property type="match status" value="1"/>
</dbReference>
<dbReference type="InterPro" id="IPR010049">
    <property type="entry name" value="MTA_SAH_Nsdase"/>
</dbReference>
<dbReference type="Pfam" id="PF01048">
    <property type="entry name" value="PNP_UDP_1"/>
    <property type="match status" value="1"/>
</dbReference>
<reference evidence="7" key="2">
    <citation type="submission" date="2021-04" db="EMBL/GenBank/DDBJ databases">
        <authorList>
            <person name="Gilroy R."/>
        </authorList>
    </citation>
    <scope>NUCLEOTIDE SEQUENCE</scope>
    <source>
        <strain evidence="7">CHK187-11901</strain>
    </source>
</reference>
<dbReference type="GO" id="GO:0009164">
    <property type="term" value="P:nucleoside catabolic process"/>
    <property type="evidence" value="ECO:0007669"/>
    <property type="project" value="InterPro"/>
</dbReference>
<evidence type="ECO:0000256" key="2">
    <source>
        <dbReference type="ARBA" id="ARBA00011974"/>
    </source>
</evidence>
<name>A0A9D2NS77_9FIRM</name>
<dbReference type="Gene3D" id="3.40.50.1580">
    <property type="entry name" value="Nucleoside phosphorylase domain"/>
    <property type="match status" value="1"/>
</dbReference>
<reference evidence="7" key="1">
    <citation type="journal article" date="2021" name="PeerJ">
        <title>Extensive microbial diversity within the chicken gut microbiome revealed by metagenomics and culture.</title>
        <authorList>
            <person name="Gilroy R."/>
            <person name="Ravi A."/>
            <person name="Getino M."/>
            <person name="Pursley I."/>
            <person name="Horton D.L."/>
            <person name="Alikhan N.F."/>
            <person name="Baker D."/>
            <person name="Gharbi K."/>
            <person name="Hall N."/>
            <person name="Watson M."/>
            <person name="Adriaenssens E.M."/>
            <person name="Foster-Nyarko E."/>
            <person name="Jarju S."/>
            <person name="Secka A."/>
            <person name="Antonio M."/>
            <person name="Oren A."/>
            <person name="Chaudhuri R.R."/>
            <person name="La Ragione R."/>
            <person name="Hildebrand F."/>
            <person name="Pallen M.J."/>
        </authorList>
    </citation>
    <scope>NUCLEOTIDE SEQUENCE</scope>
    <source>
        <strain evidence="7">CHK187-11901</strain>
    </source>
</reference>
<keyword evidence="4 7" id="KW-0378">Hydrolase</keyword>
<dbReference type="GO" id="GO:0005829">
    <property type="term" value="C:cytosol"/>
    <property type="evidence" value="ECO:0007669"/>
    <property type="project" value="TreeGrafter"/>
</dbReference>
<proteinExistence type="predicted"/>
<evidence type="ECO:0000313" key="8">
    <source>
        <dbReference type="Proteomes" id="UP000823896"/>
    </source>
</evidence>